<keyword evidence="2" id="KW-1185">Reference proteome</keyword>
<protein>
    <submittedName>
        <fullName evidence="1">Uncharacterized protein</fullName>
    </submittedName>
</protein>
<dbReference type="EMBL" id="FMYP01000147">
    <property type="protein sequence ID" value="SDD35210.1"/>
    <property type="molecule type" value="Genomic_DNA"/>
</dbReference>
<accession>A0A1G6U1F0</accession>
<evidence type="ECO:0000313" key="2">
    <source>
        <dbReference type="Proteomes" id="UP000199452"/>
    </source>
</evidence>
<dbReference type="Proteomes" id="UP000199452">
    <property type="component" value="Unassembled WGS sequence"/>
</dbReference>
<name>A0A1G6U1F0_9BACT</name>
<dbReference type="AlphaFoldDB" id="A0A1G6U1F0"/>
<sequence length="41" mass="4941">MQKQHVFLLSYITLKPLMIKQYLQFEARVKPKKDQIMLTSC</sequence>
<evidence type="ECO:0000313" key="1">
    <source>
        <dbReference type="EMBL" id="SDD35210.1"/>
    </source>
</evidence>
<gene>
    <name evidence="1" type="ORF">SAMN05216323_11473</name>
</gene>
<organism evidence="1 2">
    <name type="scientific">Williamwhitmania taraxaci</name>
    <dbReference type="NCBI Taxonomy" id="1640674"/>
    <lineage>
        <taxon>Bacteria</taxon>
        <taxon>Pseudomonadati</taxon>
        <taxon>Bacteroidota</taxon>
        <taxon>Bacteroidia</taxon>
        <taxon>Bacteroidales</taxon>
        <taxon>Williamwhitmaniaceae</taxon>
        <taxon>Williamwhitmania</taxon>
    </lineage>
</organism>
<reference evidence="1 2" key="1">
    <citation type="submission" date="2016-09" db="EMBL/GenBank/DDBJ databases">
        <authorList>
            <person name="Capua I."/>
            <person name="De Benedictis P."/>
            <person name="Joannis T."/>
            <person name="Lombin L.H."/>
            <person name="Cattoli G."/>
        </authorList>
    </citation>
    <scope>NUCLEOTIDE SEQUENCE [LARGE SCALE GENOMIC DNA]</scope>
    <source>
        <strain evidence="1 2">A7P-90m</strain>
    </source>
</reference>
<proteinExistence type="predicted"/>